<gene>
    <name evidence="1" type="ORF">FEM48_Zijuj05G0016500</name>
</gene>
<comment type="caution">
    <text evidence="1">The sequence shown here is derived from an EMBL/GenBank/DDBJ whole genome shotgun (WGS) entry which is preliminary data.</text>
</comment>
<reference evidence="1" key="1">
    <citation type="journal article" date="2021" name="Front. Plant Sci.">
        <title>Chromosome-Scale Genome Assembly for Chinese Sour Jujube and Insights Into Its Genome Evolution and Domestication Signature.</title>
        <authorList>
            <person name="Shen L.-Y."/>
            <person name="Luo H."/>
            <person name="Wang X.-L."/>
            <person name="Wang X.-M."/>
            <person name="Qiu X.-J."/>
            <person name="Liu H."/>
            <person name="Zhou S.-S."/>
            <person name="Jia K.-H."/>
            <person name="Nie S."/>
            <person name="Bao Y.-T."/>
            <person name="Zhang R.-G."/>
            <person name="Yun Q.-Z."/>
            <person name="Chai Y.-H."/>
            <person name="Lu J.-Y."/>
            <person name="Li Y."/>
            <person name="Zhao S.-W."/>
            <person name="Mao J.-F."/>
            <person name="Jia S.-G."/>
            <person name="Mao Y.-M."/>
        </authorList>
    </citation>
    <scope>NUCLEOTIDE SEQUENCE</scope>
    <source>
        <strain evidence="1">AT0</strain>
        <tissue evidence="1">Leaf</tissue>
    </source>
</reference>
<name>A0A978VC22_ZIZJJ</name>
<protein>
    <submittedName>
        <fullName evidence="1">Uncharacterized protein</fullName>
    </submittedName>
</protein>
<dbReference type="EMBL" id="JAEACU010000005">
    <property type="protein sequence ID" value="KAH7527911.1"/>
    <property type="molecule type" value="Genomic_DNA"/>
</dbReference>
<accession>A0A978VC22</accession>
<sequence length="66" mass="7458">MLAPVLGNWPAAVKGIRSKSVLFDACALAQQLQHLEEEELEKDQWMPMSKFNEQEMQAGTRVVTVK</sequence>
<evidence type="ECO:0000313" key="2">
    <source>
        <dbReference type="Proteomes" id="UP000813462"/>
    </source>
</evidence>
<dbReference type="AlphaFoldDB" id="A0A978VC22"/>
<dbReference type="Proteomes" id="UP000813462">
    <property type="component" value="Unassembled WGS sequence"/>
</dbReference>
<proteinExistence type="predicted"/>
<evidence type="ECO:0000313" key="1">
    <source>
        <dbReference type="EMBL" id="KAH7527911.1"/>
    </source>
</evidence>
<organism evidence="1 2">
    <name type="scientific">Ziziphus jujuba var. spinosa</name>
    <dbReference type="NCBI Taxonomy" id="714518"/>
    <lineage>
        <taxon>Eukaryota</taxon>
        <taxon>Viridiplantae</taxon>
        <taxon>Streptophyta</taxon>
        <taxon>Embryophyta</taxon>
        <taxon>Tracheophyta</taxon>
        <taxon>Spermatophyta</taxon>
        <taxon>Magnoliopsida</taxon>
        <taxon>eudicotyledons</taxon>
        <taxon>Gunneridae</taxon>
        <taxon>Pentapetalae</taxon>
        <taxon>rosids</taxon>
        <taxon>fabids</taxon>
        <taxon>Rosales</taxon>
        <taxon>Rhamnaceae</taxon>
        <taxon>Paliureae</taxon>
        <taxon>Ziziphus</taxon>
    </lineage>
</organism>